<dbReference type="Gene3D" id="3.30.63.10">
    <property type="entry name" value="Guanylate Kinase phosphate binding domain"/>
    <property type="match status" value="1"/>
</dbReference>
<keyword evidence="4 9" id="KW-0808">Transferase</keyword>
<comment type="catalytic activity">
    <reaction evidence="9">
        <text>GMP + ATP = GDP + ADP</text>
        <dbReference type="Rhea" id="RHEA:20780"/>
        <dbReference type="ChEBI" id="CHEBI:30616"/>
        <dbReference type="ChEBI" id="CHEBI:58115"/>
        <dbReference type="ChEBI" id="CHEBI:58189"/>
        <dbReference type="ChEBI" id="CHEBI:456216"/>
        <dbReference type="EC" id="2.7.4.8"/>
    </reaction>
</comment>
<keyword evidence="12" id="KW-1185">Reference proteome</keyword>
<dbReference type="GO" id="GO:0005524">
    <property type="term" value="F:ATP binding"/>
    <property type="evidence" value="ECO:0007669"/>
    <property type="project" value="UniProtKB-UniRule"/>
</dbReference>
<keyword evidence="6 9" id="KW-0418">Kinase</keyword>
<dbReference type="FunFam" id="3.30.63.10:FF:000002">
    <property type="entry name" value="Guanylate kinase 1"/>
    <property type="match status" value="1"/>
</dbReference>
<dbReference type="InterPro" id="IPR008144">
    <property type="entry name" value="Guanylate_kin-like_dom"/>
</dbReference>
<evidence type="ECO:0000313" key="11">
    <source>
        <dbReference type="EMBL" id="PSB50593.1"/>
    </source>
</evidence>
<dbReference type="SUPFAM" id="SSF52540">
    <property type="entry name" value="P-loop containing nucleoside triphosphate hydrolases"/>
    <property type="match status" value="1"/>
</dbReference>
<dbReference type="PANTHER" id="PTHR23117">
    <property type="entry name" value="GUANYLATE KINASE-RELATED"/>
    <property type="match status" value="1"/>
</dbReference>
<evidence type="ECO:0000256" key="9">
    <source>
        <dbReference type="HAMAP-Rule" id="MF_00328"/>
    </source>
</evidence>
<evidence type="ECO:0000256" key="5">
    <source>
        <dbReference type="ARBA" id="ARBA00022741"/>
    </source>
</evidence>
<comment type="subcellular location">
    <subcellularLocation>
        <location evidence="9">Cytoplasm</location>
    </subcellularLocation>
</comment>
<dbReference type="Proteomes" id="UP000238937">
    <property type="component" value="Unassembled WGS sequence"/>
</dbReference>
<dbReference type="NCBIfam" id="TIGR03263">
    <property type="entry name" value="guanyl_kin"/>
    <property type="match status" value="1"/>
</dbReference>
<keyword evidence="5 9" id="KW-0547">Nucleotide-binding</keyword>
<comment type="caution">
    <text evidence="11">The sequence shown here is derived from an EMBL/GenBank/DDBJ whole genome shotgun (WGS) entry which is preliminary data.</text>
</comment>
<evidence type="ECO:0000256" key="7">
    <source>
        <dbReference type="ARBA" id="ARBA00022840"/>
    </source>
</evidence>
<dbReference type="SMART" id="SM00072">
    <property type="entry name" value="GuKc"/>
    <property type="match status" value="1"/>
</dbReference>
<dbReference type="OrthoDB" id="9808150at2"/>
<feature type="domain" description="Guanylate kinase-like" evidence="10">
    <location>
        <begin position="3"/>
        <end position="181"/>
    </location>
</feature>
<evidence type="ECO:0000256" key="8">
    <source>
        <dbReference type="ARBA" id="ARBA00030128"/>
    </source>
</evidence>
<dbReference type="InterPro" id="IPR027417">
    <property type="entry name" value="P-loop_NTPase"/>
</dbReference>
<dbReference type="InterPro" id="IPR017665">
    <property type="entry name" value="Guanylate_kinase"/>
</dbReference>
<dbReference type="EMBL" id="PVWO01000391">
    <property type="protein sequence ID" value="PSB50593.1"/>
    <property type="molecule type" value="Genomic_DNA"/>
</dbReference>
<dbReference type="GO" id="GO:0004385">
    <property type="term" value="F:GMP kinase activity"/>
    <property type="evidence" value="ECO:0007669"/>
    <property type="project" value="UniProtKB-UniRule"/>
</dbReference>
<keyword evidence="9" id="KW-0963">Cytoplasm</keyword>
<evidence type="ECO:0000256" key="6">
    <source>
        <dbReference type="ARBA" id="ARBA00022777"/>
    </source>
</evidence>
<dbReference type="Gene3D" id="3.40.50.300">
    <property type="entry name" value="P-loop containing nucleotide triphosphate hydrolases"/>
    <property type="match status" value="1"/>
</dbReference>
<protein>
    <recommendedName>
        <fullName evidence="3 9">Guanylate kinase</fullName>
        <ecNumber evidence="2 9">2.7.4.8</ecNumber>
    </recommendedName>
    <alternativeName>
        <fullName evidence="8 9">GMP kinase</fullName>
    </alternativeName>
</protein>
<sequence length="183" mass="20324">MTGRLIVLTGPSGVGKGTLLKALLAMHPELYLSVSATTRSPREGEVEGVHYYFYSRDRFEAEIEAGALLEWAEFAGNYYGTPSAPLQAQLDLGRSAILEIELAGARQVAKIFPNALRIFILPPDLQTLEMRIRDRGTDAPEAILRRLEQAKVEIAARAEFDYQIVNDDFQTALEELDRLVASD</sequence>
<accession>A0A2T1G020</accession>
<dbReference type="GO" id="GO:0005829">
    <property type="term" value="C:cytosol"/>
    <property type="evidence" value="ECO:0007669"/>
    <property type="project" value="TreeGrafter"/>
</dbReference>
<dbReference type="Pfam" id="PF00625">
    <property type="entry name" value="Guanylate_kin"/>
    <property type="match status" value="1"/>
</dbReference>
<dbReference type="PROSITE" id="PS50052">
    <property type="entry name" value="GUANYLATE_KINASE_2"/>
    <property type="match status" value="1"/>
</dbReference>
<keyword evidence="7 9" id="KW-0067">ATP-binding</keyword>
<dbReference type="HAMAP" id="MF_00328">
    <property type="entry name" value="Guanylate_kinase"/>
    <property type="match status" value="1"/>
</dbReference>
<dbReference type="AlphaFoldDB" id="A0A2T1G020"/>
<proteinExistence type="inferred from homology"/>
<evidence type="ECO:0000256" key="2">
    <source>
        <dbReference type="ARBA" id="ARBA00012961"/>
    </source>
</evidence>
<evidence type="ECO:0000256" key="4">
    <source>
        <dbReference type="ARBA" id="ARBA00022679"/>
    </source>
</evidence>
<comment type="similarity">
    <text evidence="1 9">Belongs to the guanylate kinase family.</text>
</comment>
<comment type="function">
    <text evidence="9">Essential for recycling GMP and indirectly, cGMP.</text>
</comment>
<evidence type="ECO:0000259" key="10">
    <source>
        <dbReference type="PROSITE" id="PS50052"/>
    </source>
</evidence>
<evidence type="ECO:0000313" key="12">
    <source>
        <dbReference type="Proteomes" id="UP000238937"/>
    </source>
</evidence>
<evidence type="ECO:0000256" key="1">
    <source>
        <dbReference type="ARBA" id="ARBA00005790"/>
    </source>
</evidence>
<name>A0A2T1G020_9CYAN</name>
<gene>
    <name evidence="9" type="primary">gmk</name>
    <name evidence="11" type="ORF">C7B77_22570</name>
</gene>
<reference evidence="11 12" key="1">
    <citation type="submission" date="2018-03" db="EMBL/GenBank/DDBJ databases">
        <title>The ancient ancestry and fast evolution of plastids.</title>
        <authorList>
            <person name="Moore K.R."/>
            <person name="Magnabosco C."/>
            <person name="Momper L."/>
            <person name="Gold D.A."/>
            <person name="Bosak T."/>
            <person name="Fournier G.P."/>
        </authorList>
    </citation>
    <scope>NUCLEOTIDE SEQUENCE [LARGE SCALE GENOMIC DNA]</scope>
    <source>
        <strain evidence="11 12">CCALA 037</strain>
    </source>
</reference>
<evidence type="ECO:0000256" key="3">
    <source>
        <dbReference type="ARBA" id="ARBA00016296"/>
    </source>
</evidence>
<dbReference type="PANTHER" id="PTHR23117:SF13">
    <property type="entry name" value="GUANYLATE KINASE"/>
    <property type="match status" value="1"/>
</dbReference>
<dbReference type="RefSeq" id="WP_106310195.1">
    <property type="nucleotide sequence ID" value="NZ_PVWO01000391.1"/>
</dbReference>
<dbReference type="CDD" id="cd00071">
    <property type="entry name" value="GMPK"/>
    <property type="match status" value="1"/>
</dbReference>
<dbReference type="InterPro" id="IPR008145">
    <property type="entry name" value="GK/Ca_channel_bsu"/>
</dbReference>
<dbReference type="EC" id="2.7.4.8" evidence="2 9"/>
<organism evidence="11 12">
    <name type="scientific">Chamaesiphon polymorphus CCALA 037</name>
    <dbReference type="NCBI Taxonomy" id="2107692"/>
    <lineage>
        <taxon>Bacteria</taxon>
        <taxon>Bacillati</taxon>
        <taxon>Cyanobacteriota</taxon>
        <taxon>Cyanophyceae</taxon>
        <taxon>Gomontiellales</taxon>
        <taxon>Chamaesiphonaceae</taxon>
        <taxon>Chamaesiphon</taxon>
    </lineage>
</organism>
<feature type="binding site" evidence="9">
    <location>
        <begin position="10"/>
        <end position="17"/>
    </location>
    <ligand>
        <name>ATP</name>
        <dbReference type="ChEBI" id="CHEBI:30616"/>
    </ligand>
</feature>